<dbReference type="AlphaFoldDB" id="A0A4C1SMB8"/>
<keyword evidence="1" id="KW-0862">Zinc</keyword>
<evidence type="ECO:0000313" key="3">
    <source>
        <dbReference type="EMBL" id="GBP03114.1"/>
    </source>
</evidence>
<dbReference type="EMBL" id="BGZK01000009">
    <property type="protein sequence ID" value="GBP03114.1"/>
    <property type="molecule type" value="Genomic_DNA"/>
</dbReference>
<sequence length="196" mass="22489">MRIRHRRGRSKERRQGKVKIILLVDPINYVHVQDASSAKEVWEKLCKAFDDSGLTRRVGLLRDLITTTLENCQSIEEYVNKIMTTAHKLRNIGFKVDEWLGTLLLAGLPDEYKPMIMAIESSGVAITADSIKTKLLQEVKNRDPSVFFVNKSKNNKQLFKQNKQTKGPRCYSCNNYGHIAKHCKVKNNKKQTDNSL</sequence>
<dbReference type="PANTHER" id="PTHR47481">
    <property type="match status" value="1"/>
</dbReference>
<dbReference type="PROSITE" id="PS50158">
    <property type="entry name" value="ZF_CCHC"/>
    <property type="match status" value="1"/>
</dbReference>
<gene>
    <name evidence="3" type="ORF">EVAR_2584_1</name>
</gene>
<organism evidence="3 4">
    <name type="scientific">Eumeta variegata</name>
    <name type="common">Bagworm moth</name>
    <name type="synonym">Eumeta japonica</name>
    <dbReference type="NCBI Taxonomy" id="151549"/>
    <lineage>
        <taxon>Eukaryota</taxon>
        <taxon>Metazoa</taxon>
        <taxon>Ecdysozoa</taxon>
        <taxon>Arthropoda</taxon>
        <taxon>Hexapoda</taxon>
        <taxon>Insecta</taxon>
        <taxon>Pterygota</taxon>
        <taxon>Neoptera</taxon>
        <taxon>Endopterygota</taxon>
        <taxon>Lepidoptera</taxon>
        <taxon>Glossata</taxon>
        <taxon>Ditrysia</taxon>
        <taxon>Tineoidea</taxon>
        <taxon>Psychidae</taxon>
        <taxon>Oiketicinae</taxon>
        <taxon>Eumeta</taxon>
    </lineage>
</organism>
<proteinExistence type="predicted"/>
<dbReference type="InterPro" id="IPR001878">
    <property type="entry name" value="Znf_CCHC"/>
</dbReference>
<dbReference type="GO" id="GO:0003676">
    <property type="term" value="F:nucleic acid binding"/>
    <property type="evidence" value="ECO:0007669"/>
    <property type="project" value="InterPro"/>
</dbReference>
<keyword evidence="1" id="KW-0479">Metal-binding</keyword>
<keyword evidence="4" id="KW-1185">Reference proteome</keyword>
<feature type="domain" description="CCHC-type" evidence="2">
    <location>
        <begin position="169"/>
        <end position="184"/>
    </location>
</feature>
<dbReference type="STRING" id="151549.A0A4C1SMB8"/>
<dbReference type="OrthoDB" id="7920740at2759"/>
<dbReference type="GO" id="GO:0008270">
    <property type="term" value="F:zinc ion binding"/>
    <property type="evidence" value="ECO:0007669"/>
    <property type="project" value="UniProtKB-KW"/>
</dbReference>
<dbReference type="SUPFAM" id="SSF57756">
    <property type="entry name" value="Retrovirus zinc finger-like domains"/>
    <property type="match status" value="1"/>
</dbReference>
<evidence type="ECO:0000259" key="2">
    <source>
        <dbReference type="PROSITE" id="PS50158"/>
    </source>
</evidence>
<dbReference type="Pfam" id="PF14223">
    <property type="entry name" value="Retrotran_gag_2"/>
    <property type="match status" value="1"/>
</dbReference>
<evidence type="ECO:0000256" key="1">
    <source>
        <dbReference type="PROSITE-ProRule" id="PRU00047"/>
    </source>
</evidence>
<name>A0A4C1SMB8_EUMVA</name>
<protein>
    <recommendedName>
        <fullName evidence="2">CCHC-type domain-containing protein</fullName>
    </recommendedName>
</protein>
<dbReference type="Gene3D" id="4.10.60.10">
    <property type="entry name" value="Zinc finger, CCHC-type"/>
    <property type="match status" value="1"/>
</dbReference>
<keyword evidence="1" id="KW-0863">Zinc-finger</keyword>
<comment type="caution">
    <text evidence="3">The sequence shown here is derived from an EMBL/GenBank/DDBJ whole genome shotgun (WGS) entry which is preliminary data.</text>
</comment>
<accession>A0A4C1SMB8</accession>
<dbReference type="Proteomes" id="UP000299102">
    <property type="component" value="Unassembled WGS sequence"/>
</dbReference>
<dbReference type="InterPro" id="IPR036875">
    <property type="entry name" value="Znf_CCHC_sf"/>
</dbReference>
<reference evidence="3 4" key="1">
    <citation type="journal article" date="2019" name="Commun. Biol.">
        <title>The bagworm genome reveals a unique fibroin gene that provides high tensile strength.</title>
        <authorList>
            <person name="Kono N."/>
            <person name="Nakamura H."/>
            <person name="Ohtoshi R."/>
            <person name="Tomita M."/>
            <person name="Numata K."/>
            <person name="Arakawa K."/>
        </authorList>
    </citation>
    <scope>NUCLEOTIDE SEQUENCE [LARGE SCALE GENOMIC DNA]</scope>
</reference>
<dbReference type="PANTHER" id="PTHR47481:SF22">
    <property type="entry name" value="RETROTRANSPOSON GAG DOMAIN-CONTAINING PROTEIN"/>
    <property type="match status" value="1"/>
</dbReference>
<evidence type="ECO:0000313" key="4">
    <source>
        <dbReference type="Proteomes" id="UP000299102"/>
    </source>
</evidence>